<dbReference type="AlphaFoldDB" id="A0A8W7P133"/>
<dbReference type="Proteomes" id="UP000075882">
    <property type="component" value="Unassembled WGS sequence"/>
</dbReference>
<accession>A0A8W7P133</accession>
<sequence>MVHGEQLIPAPVCPRFRWHVHVHEERQIKGRGAVPILLEIDQHYILRHFPLVAKQHIVPVVVSVENHRVLLVPLETTLHQCGGSGTILAPQCPDTVPYNGLLKQCRLLVEVTEESLKHDLEHDIVAFEEDFTILQEVKGNDLFDQPAQCFRLSTNTQSKRFLLVAVGGIADARLGQIDPGCERAKIERSASITHQPLERRNHSRINVDLVREEYESERFLAKVIITFHYLHHHDESPFEPACWAKQDGRDVSSVNTFQDRADIPKESFNFSAHFAR</sequence>
<organism evidence="1">
    <name type="scientific">Anopheles coluzzii</name>
    <name type="common">African malaria mosquito</name>
    <dbReference type="NCBI Taxonomy" id="1518534"/>
    <lineage>
        <taxon>Eukaryota</taxon>
        <taxon>Metazoa</taxon>
        <taxon>Ecdysozoa</taxon>
        <taxon>Arthropoda</taxon>
        <taxon>Hexapoda</taxon>
        <taxon>Insecta</taxon>
        <taxon>Pterygota</taxon>
        <taxon>Neoptera</taxon>
        <taxon>Endopterygota</taxon>
        <taxon>Diptera</taxon>
        <taxon>Nematocera</taxon>
        <taxon>Culicoidea</taxon>
        <taxon>Culicidae</taxon>
        <taxon>Anophelinae</taxon>
        <taxon>Anopheles</taxon>
    </lineage>
</organism>
<reference evidence="1" key="1">
    <citation type="submission" date="2022-08" db="UniProtKB">
        <authorList>
            <consortium name="EnsemblMetazoa"/>
        </authorList>
    </citation>
    <scope>IDENTIFICATION</scope>
</reference>
<dbReference type="EnsemblMetazoa" id="ACOM023497-RA">
    <property type="protein sequence ID" value="ACOM023497-PA.1"/>
    <property type="gene ID" value="ACOM023497"/>
</dbReference>
<proteinExistence type="predicted"/>
<name>A0A8W7P133_ANOCL</name>
<protein>
    <submittedName>
        <fullName evidence="1">Uncharacterized protein</fullName>
    </submittedName>
</protein>
<evidence type="ECO:0000313" key="1">
    <source>
        <dbReference type="EnsemblMetazoa" id="ACOM023497-PA.1"/>
    </source>
</evidence>